<sequence>QGTPRPKDLRRSNGGVWPETLEPLTDTYAAQVFPGPLG</sequence>
<accession>A0A382F7Y8</accession>
<organism evidence="2">
    <name type="scientific">marine metagenome</name>
    <dbReference type="NCBI Taxonomy" id="408172"/>
    <lineage>
        <taxon>unclassified sequences</taxon>
        <taxon>metagenomes</taxon>
        <taxon>ecological metagenomes</taxon>
    </lineage>
</organism>
<feature type="compositionally biased region" description="Basic and acidic residues" evidence="1">
    <location>
        <begin position="1"/>
        <end position="11"/>
    </location>
</feature>
<evidence type="ECO:0000313" key="2">
    <source>
        <dbReference type="EMBL" id="SVB58789.1"/>
    </source>
</evidence>
<protein>
    <submittedName>
        <fullName evidence="2">Uncharacterized protein</fullName>
    </submittedName>
</protein>
<proteinExistence type="predicted"/>
<reference evidence="2" key="1">
    <citation type="submission" date="2018-05" db="EMBL/GenBank/DDBJ databases">
        <authorList>
            <person name="Lanie J.A."/>
            <person name="Ng W.-L."/>
            <person name="Kazmierczak K.M."/>
            <person name="Andrzejewski T.M."/>
            <person name="Davidsen T.M."/>
            <person name="Wayne K.J."/>
            <person name="Tettelin H."/>
            <person name="Glass J.I."/>
            <person name="Rusch D."/>
            <person name="Podicherti R."/>
            <person name="Tsui H.-C.T."/>
            <person name="Winkler M.E."/>
        </authorList>
    </citation>
    <scope>NUCLEOTIDE SEQUENCE</scope>
</reference>
<evidence type="ECO:0000256" key="1">
    <source>
        <dbReference type="SAM" id="MobiDB-lite"/>
    </source>
</evidence>
<dbReference type="AlphaFoldDB" id="A0A382F7Y8"/>
<name>A0A382F7Y8_9ZZZZ</name>
<dbReference type="EMBL" id="UINC01048355">
    <property type="protein sequence ID" value="SVB58789.1"/>
    <property type="molecule type" value="Genomic_DNA"/>
</dbReference>
<feature type="non-terminal residue" evidence="2">
    <location>
        <position position="1"/>
    </location>
</feature>
<feature type="region of interest" description="Disordered" evidence="1">
    <location>
        <begin position="1"/>
        <end position="20"/>
    </location>
</feature>
<gene>
    <name evidence="2" type="ORF">METZ01_LOCUS211643</name>
</gene>